<evidence type="ECO:0000313" key="3">
    <source>
        <dbReference type="Proteomes" id="UP001362999"/>
    </source>
</evidence>
<organism evidence="2 3">
    <name type="scientific">Favolaschia claudopus</name>
    <dbReference type="NCBI Taxonomy" id="2862362"/>
    <lineage>
        <taxon>Eukaryota</taxon>
        <taxon>Fungi</taxon>
        <taxon>Dikarya</taxon>
        <taxon>Basidiomycota</taxon>
        <taxon>Agaricomycotina</taxon>
        <taxon>Agaricomycetes</taxon>
        <taxon>Agaricomycetidae</taxon>
        <taxon>Agaricales</taxon>
        <taxon>Marasmiineae</taxon>
        <taxon>Mycenaceae</taxon>
        <taxon>Favolaschia</taxon>
    </lineage>
</organism>
<evidence type="ECO:0000313" key="2">
    <source>
        <dbReference type="EMBL" id="KAK6984058.1"/>
    </source>
</evidence>
<proteinExistence type="predicted"/>
<feature type="transmembrane region" description="Helical" evidence="1">
    <location>
        <begin position="12"/>
        <end position="35"/>
    </location>
</feature>
<name>A0AAV9ZI59_9AGAR</name>
<gene>
    <name evidence="2" type="ORF">R3P38DRAFT_2807253</name>
</gene>
<protein>
    <submittedName>
        <fullName evidence="2">Uncharacterized protein</fullName>
    </submittedName>
</protein>
<evidence type="ECO:0000256" key="1">
    <source>
        <dbReference type="SAM" id="Phobius"/>
    </source>
</evidence>
<keyword evidence="1" id="KW-0812">Transmembrane</keyword>
<dbReference type="AlphaFoldDB" id="A0AAV9ZI59"/>
<keyword evidence="1" id="KW-0472">Membrane</keyword>
<keyword evidence="3" id="KW-1185">Reference proteome</keyword>
<dbReference type="Proteomes" id="UP001362999">
    <property type="component" value="Unassembled WGS sequence"/>
</dbReference>
<reference evidence="2 3" key="1">
    <citation type="journal article" date="2024" name="J Genomics">
        <title>Draft genome sequencing and assembly of Favolaschia claudopus CIRM-BRFM 2984 isolated from oak limbs.</title>
        <authorList>
            <person name="Navarro D."/>
            <person name="Drula E."/>
            <person name="Chaduli D."/>
            <person name="Cazenave R."/>
            <person name="Ahrendt S."/>
            <person name="Wang J."/>
            <person name="Lipzen A."/>
            <person name="Daum C."/>
            <person name="Barry K."/>
            <person name="Grigoriev I.V."/>
            <person name="Favel A."/>
            <person name="Rosso M.N."/>
            <person name="Martin F."/>
        </authorList>
    </citation>
    <scope>NUCLEOTIDE SEQUENCE [LARGE SCALE GENOMIC DNA]</scope>
    <source>
        <strain evidence="2 3">CIRM-BRFM 2984</strain>
    </source>
</reference>
<dbReference type="EMBL" id="JAWWNJ010000143">
    <property type="protein sequence ID" value="KAK6984058.1"/>
    <property type="molecule type" value="Genomic_DNA"/>
</dbReference>
<accession>A0AAV9ZI59</accession>
<comment type="caution">
    <text evidence="2">The sequence shown here is derived from an EMBL/GenBank/DDBJ whole genome shotgun (WGS) entry which is preliminary data.</text>
</comment>
<sequence>MAGEARAQLARRAVSVLLTLIALNHRLFFLLLLVFQTQFTKTRAGTHSDRFLLGMRPTLIQDAKILPGARNGVEIIFEDGNVIAVGYIPYPLMMQAKHLPHMQGGGMGLAVDLDMLIRMRASEGRVREFC</sequence>
<keyword evidence="1" id="KW-1133">Transmembrane helix</keyword>